<name>A0AAE1LS26_9NEOP</name>
<protein>
    <submittedName>
        <fullName evidence="1">Myosin-16</fullName>
    </submittedName>
</protein>
<sequence>MSNMTYYLEWQRRRRRRKALALFSFIIVHELWRRTPDRRIWVQPWVARRDMLGIHNNLFLELRRENPEKYRRCLRMSPEMFDWLANKVDAIIRKQDTHLRRSISVEQRLSITLRHLATVGDEGFNLSSEVMIPYPKEQLQNRKDRRIFNYRGALRYDPDDAVDIVKAIICLHNLLRTDVVGRAMYTPPEMLDRDDELTGTVQMGQWRDVTGNGLRVEREQSCGRMTASHLP</sequence>
<gene>
    <name evidence="1" type="ORF">KUF71_000552</name>
</gene>
<dbReference type="AlphaFoldDB" id="A0AAE1LS26"/>
<proteinExistence type="predicted"/>
<dbReference type="Proteomes" id="UP001219518">
    <property type="component" value="Unassembled WGS sequence"/>
</dbReference>
<reference evidence="1" key="2">
    <citation type="journal article" date="2023" name="BMC Genomics">
        <title>Pest status, molecular evolution, and epigenetic factors derived from the genome assembly of Frankliniella fusca, a thysanopteran phytovirus vector.</title>
        <authorList>
            <person name="Catto M.A."/>
            <person name="Labadie P.E."/>
            <person name="Jacobson A.L."/>
            <person name="Kennedy G.G."/>
            <person name="Srinivasan R."/>
            <person name="Hunt B.G."/>
        </authorList>
    </citation>
    <scope>NUCLEOTIDE SEQUENCE</scope>
    <source>
        <strain evidence="1">PL_HMW_Pooled</strain>
    </source>
</reference>
<keyword evidence="2" id="KW-1185">Reference proteome</keyword>
<reference evidence="1" key="1">
    <citation type="submission" date="2021-07" db="EMBL/GenBank/DDBJ databases">
        <authorList>
            <person name="Catto M.A."/>
            <person name="Jacobson A."/>
            <person name="Kennedy G."/>
            <person name="Labadie P."/>
            <person name="Hunt B.G."/>
            <person name="Srinivasan R."/>
        </authorList>
    </citation>
    <scope>NUCLEOTIDE SEQUENCE</scope>
    <source>
        <strain evidence="1">PL_HMW_Pooled</strain>
        <tissue evidence="1">Head</tissue>
    </source>
</reference>
<evidence type="ECO:0000313" key="1">
    <source>
        <dbReference type="EMBL" id="KAK3928282.1"/>
    </source>
</evidence>
<accession>A0AAE1LS26</accession>
<organism evidence="1 2">
    <name type="scientific">Frankliniella fusca</name>
    <dbReference type="NCBI Taxonomy" id="407009"/>
    <lineage>
        <taxon>Eukaryota</taxon>
        <taxon>Metazoa</taxon>
        <taxon>Ecdysozoa</taxon>
        <taxon>Arthropoda</taxon>
        <taxon>Hexapoda</taxon>
        <taxon>Insecta</taxon>
        <taxon>Pterygota</taxon>
        <taxon>Neoptera</taxon>
        <taxon>Paraneoptera</taxon>
        <taxon>Thysanoptera</taxon>
        <taxon>Terebrantia</taxon>
        <taxon>Thripoidea</taxon>
        <taxon>Thripidae</taxon>
        <taxon>Frankliniella</taxon>
    </lineage>
</organism>
<comment type="caution">
    <text evidence="1">The sequence shown here is derived from an EMBL/GenBank/DDBJ whole genome shotgun (WGS) entry which is preliminary data.</text>
</comment>
<dbReference type="EMBL" id="JAHWGI010001324">
    <property type="protein sequence ID" value="KAK3928282.1"/>
    <property type="molecule type" value="Genomic_DNA"/>
</dbReference>
<evidence type="ECO:0000313" key="2">
    <source>
        <dbReference type="Proteomes" id="UP001219518"/>
    </source>
</evidence>